<protein>
    <submittedName>
        <fullName evidence="2">Uncharacterized protein</fullName>
    </submittedName>
</protein>
<reference evidence="2" key="1">
    <citation type="submission" date="2020-05" db="EMBL/GenBank/DDBJ databases">
        <authorList>
            <person name="Chiriac C."/>
            <person name="Salcher M."/>
            <person name="Ghai R."/>
            <person name="Kavagutti S V."/>
        </authorList>
    </citation>
    <scope>NUCLEOTIDE SEQUENCE</scope>
</reference>
<proteinExistence type="predicted"/>
<dbReference type="EMBL" id="LR796997">
    <property type="protein sequence ID" value="CAB4180055.1"/>
    <property type="molecule type" value="Genomic_DNA"/>
</dbReference>
<gene>
    <name evidence="1" type="ORF">UFOVP1046_8</name>
    <name evidence="2" type="ORF">UFOVP1214_18</name>
</gene>
<name>A0A6J5R1U0_9CAUD</name>
<dbReference type="EMBL" id="LR797162">
    <property type="protein sequence ID" value="CAB4191110.1"/>
    <property type="molecule type" value="Genomic_DNA"/>
</dbReference>
<sequence length="413" mass="44529">MTSPTITSVTINSVNLDLNDVILDVIITHGRGAITDEGRPSTLDMRIFATGQITVPYTLGQLVNVKANSTNRFTGYITDMAISHSTTIDGQPPMTIIDVTAVGKLANLSRFYSDTTRPAEDLQTRVDAILTATGLTYAAQADPNYALLEVLAANAQLQDARTQLDTLNDWTGGTLYDKPDGTVVFESYTRRGYNYATAAWEDMPLDWDNTTLDWISQYAPGSSAPTAVTLPVTAVVWEPRWYATASTIVNDVTVSYGAADPQLDFQDTDAASIAAFGSRAIKITTGLSDVGDAANRASLVLTAQATERWTLGGVEILMETLTAPQLTAVMALTSGDRVIVTNLPSPGPIGQFLGVLEGWTETYTIDGYRLTLALSDPRYSYAMLQWNQAGTADWANVPIATTWSDVILQSDLV</sequence>
<organism evidence="2">
    <name type="scientific">uncultured Caudovirales phage</name>
    <dbReference type="NCBI Taxonomy" id="2100421"/>
    <lineage>
        <taxon>Viruses</taxon>
        <taxon>Duplodnaviria</taxon>
        <taxon>Heunggongvirae</taxon>
        <taxon>Uroviricota</taxon>
        <taxon>Caudoviricetes</taxon>
        <taxon>Peduoviridae</taxon>
        <taxon>Maltschvirus</taxon>
        <taxon>Maltschvirus maltsch</taxon>
    </lineage>
</organism>
<evidence type="ECO:0000313" key="2">
    <source>
        <dbReference type="EMBL" id="CAB4191110.1"/>
    </source>
</evidence>
<accession>A0A6J5R1U0</accession>
<evidence type="ECO:0000313" key="1">
    <source>
        <dbReference type="EMBL" id="CAB4180055.1"/>
    </source>
</evidence>